<proteinExistence type="predicted"/>
<gene>
    <name evidence="1" type="ORF">Nepgr_025189</name>
</gene>
<organism evidence="1 2">
    <name type="scientific">Nepenthes gracilis</name>
    <name type="common">Slender pitcher plant</name>
    <dbReference type="NCBI Taxonomy" id="150966"/>
    <lineage>
        <taxon>Eukaryota</taxon>
        <taxon>Viridiplantae</taxon>
        <taxon>Streptophyta</taxon>
        <taxon>Embryophyta</taxon>
        <taxon>Tracheophyta</taxon>
        <taxon>Spermatophyta</taxon>
        <taxon>Magnoliopsida</taxon>
        <taxon>eudicotyledons</taxon>
        <taxon>Gunneridae</taxon>
        <taxon>Pentapetalae</taxon>
        <taxon>Caryophyllales</taxon>
        <taxon>Nepenthaceae</taxon>
        <taxon>Nepenthes</taxon>
    </lineage>
</organism>
<name>A0AAD3T7A9_NEPGR</name>
<sequence>MYTERATLHVASGRFDSDGRKSRHLTSVLKDEVVCLQQEKIKKKDDEQRLLLIKQGIKGNREPSDEQHLLLIKQGIKGNREPSVSYFQCLLGFPSIRQPATMAFRALGNTSTARAGISSLIGRSYGAATGPKMKAYAPTVEGLGSEVEQTRPPPRKLKGDYVPVFVAMGMIGLSVTLGLHTAEQQLRRAPDVRVKKSKRKTLPELEEPEAVAAQSENFLKKSFFRKVAHVQEFKTPVTDSVGGRVDALAGRPSVVDLRSVGVDPKHH</sequence>
<reference evidence="1" key="1">
    <citation type="submission" date="2023-05" db="EMBL/GenBank/DDBJ databases">
        <title>Nepenthes gracilis genome sequencing.</title>
        <authorList>
            <person name="Fukushima K."/>
        </authorList>
    </citation>
    <scope>NUCLEOTIDE SEQUENCE</scope>
    <source>
        <strain evidence="1">SING2019-196</strain>
    </source>
</reference>
<dbReference type="AlphaFoldDB" id="A0AAD3T7A9"/>
<comment type="caution">
    <text evidence="1">The sequence shown here is derived from an EMBL/GenBank/DDBJ whole genome shotgun (WGS) entry which is preliminary data.</text>
</comment>
<accession>A0AAD3T7A9</accession>
<evidence type="ECO:0000313" key="1">
    <source>
        <dbReference type="EMBL" id="GMH23346.1"/>
    </source>
</evidence>
<dbReference type="PANTHER" id="PTHR33919:SF16">
    <property type="match status" value="1"/>
</dbReference>
<dbReference type="PANTHER" id="PTHR33919">
    <property type="entry name" value="OS09G0127700 PROTEIN"/>
    <property type="match status" value="1"/>
</dbReference>
<dbReference type="EMBL" id="BSYO01000026">
    <property type="protein sequence ID" value="GMH23346.1"/>
    <property type="molecule type" value="Genomic_DNA"/>
</dbReference>
<keyword evidence="2" id="KW-1185">Reference proteome</keyword>
<protein>
    <submittedName>
        <fullName evidence="1">Uncharacterized protein</fullName>
    </submittedName>
</protein>
<evidence type="ECO:0000313" key="2">
    <source>
        <dbReference type="Proteomes" id="UP001279734"/>
    </source>
</evidence>
<dbReference type="Proteomes" id="UP001279734">
    <property type="component" value="Unassembled WGS sequence"/>
</dbReference>